<proteinExistence type="predicted"/>
<dbReference type="EMBL" id="CP039348">
    <property type="protein sequence ID" value="QCD91670.1"/>
    <property type="molecule type" value="Genomic_DNA"/>
</dbReference>
<reference evidence="2 3" key="1">
    <citation type="submission" date="2019-04" db="EMBL/GenBank/DDBJ databases">
        <title>An improved genome assembly and genetic linkage map for asparagus bean, Vigna unguiculata ssp. sesquipedialis.</title>
        <authorList>
            <person name="Xia Q."/>
            <person name="Zhang R."/>
            <person name="Dong Y."/>
        </authorList>
    </citation>
    <scope>NUCLEOTIDE SEQUENCE [LARGE SCALE GENOMIC DNA]</scope>
    <source>
        <tissue evidence="2">Leaf</tissue>
    </source>
</reference>
<dbReference type="PANTHER" id="PTHR31152">
    <property type="entry name" value="PLAC8 FAMILY PROTEIN"/>
    <property type="match status" value="1"/>
</dbReference>
<dbReference type="Proteomes" id="UP000501690">
    <property type="component" value="Linkage Group LG4"/>
</dbReference>
<feature type="transmembrane region" description="Helical" evidence="1">
    <location>
        <begin position="118"/>
        <end position="139"/>
    </location>
</feature>
<evidence type="ECO:0000256" key="1">
    <source>
        <dbReference type="SAM" id="Phobius"/>
    </source>
</evidence>
<sequence length="212" mass="24009">MASQQHIEKMQLRQNFRNFWHTDLFTTIQADTPYCCFALWCAPCVSYLLRKRALYDDMSRYTCCAGYMPCSGRCGESRYPELCLATEVVCCFGNSVASTRFLLQDEFNIQTTQCDNCIIGFMFCLQQLACIFSIIALIVGNSELREASQVLSCLADFVYCTVCACMQTQHKIEMDKRDGKFGPQPVMVAPSVQQMSRFDQAVPPFVGYASHA</sequence>
<protein>
    <recommendedName>
        <fullName evidence="4">PLAC8 family protein</fullName>
    </recommendedName>
</protein>
<dbReference type="OrthoDB" id="998115at2759"/>
<evidence type="ECO:0000313" key="3">
    <source>
        <dbReference type="Proteomes" id="UP000501690"/>
    </source>
</evidence>
<dbReference type="Gramene" id="Vigun02g177200.4.v1.2">
    <property type="protein sequence ID" value="Vigun02g177200.4.v1.2"/>
    <property type="gene ID" value="Vigun02g177200.v1.2"/>
</dbReference>
<dbReference type="PANTHER" id="PTHR31152:SF22">
    <property type="entry name" value="PLAC8 FAMILY PROTEIN"/>
    <property type="match status" value="1"/>
</dbReference>
<dbReference type="Gramene" id="Vigun02g177200.2.v1.2">
    <property type="protein sequence ID" value="Vigun02g177200.2.v1.2"/>
    <property type="gene ID" value="Vigun02g177200.v1.2"/>
</dbReference>
<gene>
    <name evidence="2" type="ORF">DEO72_LG4g2637</name>
</gene>
<name>A0A4D6LT53_VIGUN</name>
<evidence type="ECO:0008006" key="4">
    <source>
        <dbReference type="Google" id="ProtNLM"/>
    </source>
</evidence>
<keyword evidence="1" id="KW-1133">Transmembrane helix</keyword>
<accession>A0A4D6LT53</accession>
<organism evidence="2 3">
    <name type="scientific">Vigna unguiculata</name>
    <name type="common">Cowpea</name>
    <dbReference type="NCBI Taxonomy" id="3917"/>
    <lineage>
        <taxon>Eukaryota</taxon>
        <taxon>Viridiplantae</taxon>
        <taxon>Streptophyta</taxon>
        <taxon>Embryophyta</taxon>
        <taxon>Tracheophyta</taxon>
        <taxon>Spermatophyta</taxon>
        <taxon>Magnoliopsida</taxon>
        <taxon>eudicotyledons</taxon>
        <taxon>Gunneridae</taxon>
        <taxon>Pentapetalae</taxon>
        <taxon>rosids</taxon>
        <taxon>fabids</taxon>
        <taxon>Fabales</taxon>
        <taxon>Fabaceae</taxon>
        <taxon>Papilionoideae</taxon>
        <taxon>50 kb inversion clade</taxon>
        <taxon>NPAAA clade</taxon>
        <taxon>indigoferoid/millettioid clade</taxon>
        <taxon>Phaseoleae</taxon>
        <taxon>Vigna</taxon>
    </lineage>
</organism>
<keyword evidence="3" id="KW-1185">Reference proteome</keyword>
<dbReference type="Gramene" id="Vigun02g177200.3.v1.2">
    <property type="protein sequence ID" value="Vigun02g177200.3.v1.2"/>
    <property type="gene ID" value="Vigun02g177200.v1.2"/>
</dbReference>
<evidence type="ECO:0000313" key="2">
    <source>
        <dbReference type="EMBL" id="QCD91670.1"/>
    </source>
</evidence>
<keyword evidence="1" id="KW-0472">Membrane</keyword>
<dbReference type="AlphaFoldDB" id="A0A4D6LT53"/>
<keyword evidence="1" id="KW-0812">Transmembrane</keyword>